<name>A0A383RIB8_PAEAL</name>
<feature type="transmembrane region" description="Helical" evidence="1">
    <location>
        <begin position="146"/>
        <end position="168"/>
    </location>
</feature>
<protein>
    <submittedName>
        <fullName evidence="2">KinB signaling pathway activation protein</fullName>
    </submittedName>
</protein>
<accession>A0A383RIB8</accession>
<organism evidence="2 3">
    <name type="scientific">Paenibacillus alvei</name>
    <name type="common">Bacillus alvei</name>
    <dbReference type="NCBI Taxonomy" id="44250"/>
    <lineage>
        <taxon>Bacteria</taxon>
        <taxon>Bacillati</taxon>
        <taxon>Bacillota</taxon>
        <taxon>Bacilli</taxon>
        <taxon>Bacillales</taxon>
        <taxon>Paenibacillaceae</taxon>
        <taxon>Paenibacillus</taxon>
    </lineage>
</organism>
<evidence type="ECO:0000313" key="2">
    <source>
        <dbReference type="EMBL" id="SYX86352.1"/>
    </source>
</evidence>
<dbReference type="EMBL" id="LS992241">
    <property type="protein sequence ID" value="SYX86352.1"/>
    <property type="molecule type" value="Genomic_DNA"/>
</dbReference>
<keyword evidence="1" id="KW-0472">Membrane</keyword>
<feature type="transmembrane region" description="Helical" evidence="1">
    <location>
        <begin position="84"/>
        <end position="106"/>
    </location>
</feature>
<dbReference type="Pfam" id="PF14089">
    <property type="entry name" value="KbaA"/>
    <property type="match status" value="1"/>
</dbReference>
<dbReference type="Proteomes" id="UP000304148">
    <property type="component" value="Chromosome"/>
</dbReference>
<feature type="transmembrane region" description="Helical" evidence="1">
    <location>
        <begin position="51"/>
        <end position="72"/>
    </location>
</feature>
<sequence>MNLKKWSYLFWTTTCIGGAISLVIGLALQVFQGEMGNFRGSVDILLNVLQLILSGCMISVYSQMGFFAYLTLNYIAIGLFKKGWPYVQVLLTVIALLDLMFLRMLLGNRPEGVRGGGYEDIVLGIVVLVLAVVVSYLKVKATNATALIPTLFFMIAITSVETLSALNIGNTATWFVYIPLAICNAYQILMLHRLVGTAKS</sequence>
<dbReference type="AlphaFoldDB" id="A0A383RIB8"/>
<feature type="transmembrane region" description="Helical" evidence="1">
    <location>
        <begin position="174"/>
        <end position="195"/>
    </location>
</feature>
<dbReference type="SMART" id="SM01251">
    <property type="entry name" value="KbaA"/>
    <property type="match status" value="1"/>
</dbReference>
<dbReference type="InterPro" id="IPR024164">
    <property type="entry name" value="KinB-signalling_activ"/>
</dbReference>
<evidence type="ECO:0000313" key="3">
    <source>
        <dbReference type="Proteomes" id="UP000304148"/>
    </source>
</evidence>
<proteinExistence type="predicted"/>
<keyword evidence="1" id="KW-1133">Transmembrane helix</keyword>
<keyword evidence="1" id="KW-0812">Transmembrane</keyword>
<reference evidence="3" key="1">
    <citation type="submission" date="2018-08" db="EMBL/GenBank/DDBJ databases">
        <authorList>
            <person name="Chevrot R."/>
        </authorList>
    </citation>
    <scope>NUCLEOTIDE SEQUENCE [LARGE SCALE GENOMIC DNA]</scope>
</reference>
<dbReference type="GO" id="GO:0045881">
    <property type="term" value="P:positive regulation of sporulation resulting in formation of a cellular spore"/>
    <property type="evidence" value="ECO:0007669"/>
    <property type="project" value="InterPro"/>
</dbReference>
<feature type="transmembrane region" description="Helical" evidence="1">
    <location>
        <begin position="7"/>
        <end position="31"/>
    </location>
</feature>
<feature type="transmembrane region" description="Helical" evidence="1">
    <location>
        <begin position="121"/>
        <end position="139"/>
    </location>
</feature>
<gene>
    <name evidence="2" type="ORF">PBLR_14776</name>
</gene>
<evidence type="ECO:0000256" key="1">
    <source>
        <dbReference type="SAM" id="Phobius"/>
    </source>
</evidence>
<dbReference type="RefSeq" id="WP_138188336.1">
    <property type="nucleotide sequence ID" value="NZ_LS992241.1"/>
</dbReference>